<proteinExistence type="predicted"/>
<dbReference type="AlphaFoldDB" id="A0A1V1P4G0"/>
<accession>A0A1V1P4G0</accession>
<evidence type="ECO:0000313" key="2">
    <source>
        <dbReference type="Proteomes" id="UP000189670"/>
    </source>
</evidence>
<organism evidence="1 2">
    <name type="scientific">Candidatus Magnetoglobus multicellularis str. Araruama</name>
    <dbReference type="NCBI Taxonomy" id="890399"/>
    <lineage>
        <taxon>Bacteria</taxon>
        <taxon>Pseudomonadati</taxon>
        <taxon>Thermodesulfobacteriota</taxon>
        <taxon>Desulfobacteria</taxon>
        <taxon>Desulfobacterales</taxon>
        <taxon>Desulfobacteraceae</taxon>
        <taxon>Candidatus Magnetoglobus</taxon>
    </lineage>
</organism>
<dbReference type="Proteomes" id="UP000189670">
    <property type="component" value="Unassembled WGS sequence"/>
</dbReference>
<comment type="caution">
    <text evidence="1">The sequence shown here is derived from an EMBL/GenBank/DDBJ whole genome shotgun (WGS) entry which is preliminary data.</text>
</comment>
<evidence type="ECO:0000313" key="1">
    <source>
        <dbReference type="EMBL" id="ETR69779.1"/>
    </source>
</evidence>
<dbReference type="EMBL" id="ATBP01000563">
    <property type="protein sequence ID" value="ETR69779.1"/>
    <property type="molecule type" value="Genomic_DNA"/>
</dbReference>
<sequence>MKRMIMISTSKDGAKPKVSDGIVHLYLPEDISIKHNTVLTVDLKVNFQFNDKSTTVMIAPARDDALLLRNIFIKEGGRVEINLHTFEKLVELKAGSIIAYAVPIITSGIVYDEVKWSINSEAEAAWKRNLTLHQNNT</sequence>
<protein>
    <submittedName>
        <fullName evidence="1">Uncharacterized protein</fullName>
    </submittedName>
</protein>
<name>A0A1V1P4G0_9BACT</name>
<reference evidence="2" key="1">
    <citation type="submission" date="2012-11" db="EMBL/GenBank/DDBJ databases">
        <authorList>
            <person name="Lucero-Rivera Y.E."/>
            <person name="Tovar-Ramirez D."/>
        </authorList>
    </citation>
    <scope>NUCLEOTIDE SEQUENCE [LARGE SCALE GENOMIC DNA]</scope>
    <source>
        <strain evidence="2">Araruama</strain>
    </source>
</reference>
<gene>
    <name evidence="1" type="ORF">OMM_09316</name>
</gene>